<dbReference type="InterPro" id="IPR036514">
    <property type="entry name" value="SGNH_hydro_sf"/>
</dbReference>
<dbReference type="Gene3D" id="3.40.50.1110">
    <property type="entry name" value="SGNH hydrolase"/>
    <property type="match status" value="1"/>
</dbReference>
<proteinExistence type="predicted"/>
<gene>
    <name evidence="2" type="primary">aes1_0</name>
    <name evidence="2" type="ORF">Hypma_000697</name>
</gene>
<comment type="caution">
    <text evidence="2">The sequence shown here is derived from an EMBL/GenBank/DDBJ whole genome shotgun (WGS) entry which is preliminary data.</text>
</comment>
<dbReference type="AlphaFoldDB" id="A0A369J846"/>
<evidence type="ECO:0000313" key="3">
    <source>
        <dbReference type="Proteomes" id="UP000076154"/>
    </source>
</evidence>
<keyword evidence="1" id="KW-0732">Signal</keyword>
<feature type="chain" id="PRO_5016629625" evidence="1">
    <location>
        <begin position="22"/>
        <end position="300"/>
    </location>
</feature>
<dbReference type="Proteomes" id="UP000076154">
    <property type="component" value="Unassembled WGS sequence"/>
</dbReference>
<evidence type="ECO:0000313" key="2">
    <source>
        <dbReference type="EMBL" id="RDB18088.1"/>
    </source>
</evidence>
<dbReference type="EMBL" id="LUEZ02000107">
    <property type="protein sequence ID" value="RDB18088.1"/>
    <property type="molecule type" value="Genomic_DNA"/>
</dbReference>
<reference evidence="2" key="1">
    <citation type="submission" date="2018-04" db="EMBL/GenBank/DDBJ databases">
        <title>Whole genome sequencing of Hypsizygus marmoreus.</title>
        <authorList>
            <person name="Choi I.-G."/>
            <person name="Min B."/>
            <person name="Kim J.-G."/>
            <person name="Kim S."/>
            <person name="Oh Y.-L."/>
            <person name="Kong W.-S."/>
            <person name="Park H."/>
            <person name="Jeong J."/>
            <person name="Song E.-S."/>
        </authorList>
    </citation>
    <scope>NUCLEOTIDE SEQUENCE [LARGE SCALE GENOMIC DNA]</scope>
    <source>
        <strain evidence="2">51987-8</strain>
    </source>
</reference>
<sequence length="300" mass="33549">MFLRPLLMFFETAVFISRVFGQETQSTPSGFNWDVIKYVFASGDSYSFVQGTRGCTNFSFIGDALNLPFTPQELLTDEIIPKMTSSEGSNWLEYLTRCFSGQPSACPRQLWNFAFAGADIDKALLPLHHEFTVPLVDQVNQWATYASNTIPHPPAQTLTTWWIGINDTGDTVDNSTITDINAFWELEMTSYFNAVNVAYRHGLRNHLFLNVPPGERAPATVNNSTKAAIQRFRILQFNTILARHISSFAAAHTATFGFANVTGFCTCADPAGFFWYNSGHPTEQVHEVLAKAIEAQLHLK</sequence>
<dbReference type="InParanoid" id="A0A369J846"/>
<evidence type="ECO:0000256" key="1">
    <source>
        <dbReference type="SAM" id="SignalP"/>
    </source>
</evidence>
<dbReference type="STRING" id="39966.A0A369J846"/>
<dbReference type="SUPFAM" id="SSF52266">
    <property type="entry name" value="SGNH hydrolase"/>
    <property type="match status" value="1"/>
</dbReference>
<feature type="signal peptide" evidence="1">
    <location>
        <begin position="1"/>
        <end position="21"/>
    </location>
</feature>
<organism evidence="2 3">
    <name type="scientific">Hypsizygus marmoreus</name>
    <name type="common">White beech mushroom</name>
    <name type="synonym">Agaricus marmoreus</name>
    <dbReference type="NCBI Taxonomy" id="39966"/>
    <lineage>
        <taxon>Eukaryota</taxon>
        <taxon>Fungi</taxon>
        <taxon>Dikarya</taxon>
        <taxon>Basidiomycota</taxon>
        <taxon>Agaricomycotina</taxon>
        <taxon>Agaricomycetes</taxon>
        <taxon>Agaricomycetidae</taxon>
        <taxon>Agaricales</taxon>
        <taxon>Tricholomatineae</taxon>
        <taxon>Lyophyllaceae</taxon>
        <taxon>Hypsizygus</taxon>
    </lineage>
</organism>
<name>A0A369J846_HYPMA</name>
<keyword evidence="3" id="KW-1185">Reference proteome</keyword>
<dbReference type="OrthoDB" id="1600564at2759"/>
<protein>
    <submittedName>
        <fullName evidence="2">Acetylesterase</fullName>
    </submittedName>
</protein>
<accession>A0A369J846</accession>